<evidence type="ECO:0000313" key="1">
    <source>
        <dbReference type="EMBL" id="MBB5014351.1"/>
    </source>
</evidence>
<dbReference type="Proteomes" id="UP000519004">
    <property type="component" value="Unassembled WGS sequence"/>
</dbReference>
<evidence type="ECO:0008006" key="3">
    <source>
        <dbReference type="Google" id="ProtNLM"/>
    </source>
</evidence>
<protein>
    <recommendedName>
        <fullName evidence="3">DUF3011 domain-containing protein</fullName>
    </recommendedName>
</protein>
<evidence type="ECO:0000313" key="2">
    <source>
        <dbReference type="Proteomes" id="UP000519004"/>
    </source>
</evidence>
<dbReference type="EMBL" id="JACHHX010000001">
    <property type="protein sequence ID" value="MBB5014351.1"/>
    <property type="molecule type" value="Genomic_DNA"/>
</dbReference>
<sequence length="185" mass="20143">MFDFRIRRMGLLGGLAIGLGAGLLPAAAQAERGYGRGWSGEIVLCESHRGREAWCPADTRGGVRLLRQHSNASCIEGRTWGWDRRGIWVAGGCRAEFAAYGGHPGRGHGRGHGRGRGGAIGIHPVFVTCESHRGRTQWCDAPLGRGGVRLVEQYSRAACIEGRTWGWDRRGIWVADGCRGEFAVY</sequence>
<organism evidence="1 2">
    <name type="scientific">Rehaibacterium terrae</name>
    <dbReference type="NCBI Taxonomy" id="1341696"/>
    <lineage>
        <taxon>Bacteria</taxon>
        <taxon>Pseudomonadati</taxon>
        <taxon>Pseudomonadota</taxon>
        <taxon>Gammaproteobacteria</taxon>
        <taxon>Lysobacterales</taxon>
        <taxon>Lysobacteraceae</taxon>
        <taxon>Rehaibacterium</taxon>
    </lineage>
</organism>
<reference evidence="1 2" key="1">
    <citation type="submission" date="2020-08" db="EMBL/GenBank/DDBJ databases">
        <title>Genomic Encyclopedia of Type Strains, Phase IV (KMG-IV): sequencing the most valuable type-strain genomes for metagenomic binning, comparative biology and taxonomic classification.</title>
        <authorList>
            <person name="Goeker M."/>
        </authorList>
    </citation>
    <scope>NUCLEOTIDE SEQUENCE [LARGE SCALE GENOMIC DNA]</scope>
    <source>
        <strain evidence="1 2">DSM 25897</strain>
    </source>
</reference>
<dbReference type="Pfam" id="PF11218">
    <property type="entry name" value="DUF3011"/>
    <property type="match status" value="1"/>
</dbReference>
<name>A0A7W7V6Z9_9GAMM</name>
<comment type="caution">
    <text evidence="1">The sequence shown here is derived from an EMBL/GenBank/DDBJ whole genome shotgun (WGS) entry which is preliminary data.</text>
</comment>
<accession>A0A7W7V6Z9</accession>
<dbReference type="AlphaFoldDB" id="A0A7W7V6Z9"/>
<keyword evidence="2" id="KW-1185">Reference proteome</keyword>
<gene>
    <name evidence="1" type="ORF">HNQ58_000222</name>
</gene>
<dbReference type="RefSeq" id="WP_246416772.1">
    <property type="nucleotide sequence ID" value="NZ_JACHHX010000001.1"/>
</dbReference>
<dbReference type="InterPro" id="IPR021381">
    <property type="entry name" value="DUF3011"/>
</dbReference>
<proteinExistence type="predicted"/>